<organism evidence="19 20">
    <name type="scientific">Owenia fusiformis</name>
    <name type="common">Polychaete worm</name>
    <dbReference type="NCBI Taxonomy" id="6347"/>
    <lineage>
        <taxon>Eukaryota</taxon>
        <taxon>Metazoa</taxon>
        <taxon>Spiralia</taxon>
        <taxon>Lophotrochozoa</taxon>
        <taxon>Annelida</taxon>
        <taxon>Polychaeta</taxon>
        <taxon>Sedentaria</taxon>
        <taxon>Canalipalpata</taxon>
        <taxon>Sabellida</taxon>
        <taxon>Oweniida</taxon>
        <taxon>Oweniidae</taxon>
        <taxon>Owenia</taxon>
    </lineage>
</organism>
<dbReference type="PROSITE" id="PS50287">
    <property type="entry name" value="SRCR_2"/>
    <property type="match status" value="1"/>
</dbReference>
<keyword evidence="2 14" id="KW-0645">Protease</keyword>
<dbReference type="SUPFAM" id="SSF63501">
    <property type="entry name" value="Frizzled cysteine-rich domain"/>
    <property type="match status" value="1"/>
</dbReference>
<dbReference type="InterPro" id="IPR043504">
    <property type="entry name" value="Peptidase_S1_PA_chymotrypsin"/>
</dbReference>
<dbReference type="Pfam" id="PF00089">
    <property type="entry name" value="Trypsin"/>
    <property type="match status" value="1"/>
</dbReference>
<sequence>MLEGSMTIKDGPYATYLPELNVSDAKRTMEIKRLFQYQMDNAVKTSKYKNIFLHSTVHELRNYDGKVNVKYGLTFSKKQNVTEDMRQNIIEMTKNAMGDNGVFGVFIIDTESVDIASKAVPEPPTEPPVTYPTANPGQCVGIGDISRVSLCQTYETPFNETSLPNIFNHTTIDEAIGGFELAYGVLHSATHCYEEIAHFTCSLFLPRCSGNETVPYNQIPPCRSYCEEVTRRCGFFTKLLRPMAPGIDVEWWFKFNCSDLPDSDDTHICTQELRTTPKEIVCGDGEVKCDGDRCIPQNWFCDSYQDCEDNTDEQSCSSCESTQHKCSTGLCIEKSKVCDGKSDCVRGPDEDDCVRLFSSKMDNKQGKLQVFNAETDTWETMCADNWMKDYNGLVCESLGYDRESSNAPNQFYNYSLEESSTTSLKGEVWQNGSLTQNINKSSTCTSGKGVYLVCEDVQCGTRPAYHPPLGRILGGNEASPGWWPWFVSLEGGPDQKHFCGGAIINEEWVLTAAHCVGGINTGYPEEWTIRAGHPRKDTFGAHLQIRGANATYSHPGFDKYMFNNDVGLIHLDAPFVFNDFVRPVCLPQGGADLEEGTMCTAAGFGWRTEDAGEYERVLRQVQVPVMSKADCKQMLEPLGYRITDEMLCAGGEKMMDSCNGDSGSALVSQDTRGRWVSRGVVSFGYYCGRAGYPGVYSRVSTFVPWIQETIANNSDV</sequence>
<feature type="disulfide bond" evidence="12">
    <location>
        <begin position="282"/>
        <end position="294"/>
    </location>
</feature>
<dbReference type="EMBL" id="CAIIXF020000009">
    <property type="protein sequence ID" value="CAH1794647.1"/>
    <property type="molecule type" value="Genomic_DNA"/>
</dbReference>
<dbReference type="SMART" id="SM00063">
    <property type="entry name" value="FRI"/>
    <property type="match status" value="1"/>
</dbReference>
<evidence type="ECO:0000256" key="7">
    <source>
        <dbReference type="ARBA" id="ARBA00022968"/>
    </source>
</evidence>
<dbReference type="GO" id="GO:0005886">
    <property type="term" value="C:plasma membrane"/>
    <property type="evidence" value="ECO:0007669"/>
    <property type="project" value="UniProtKB-SubCell"/>
</dbReference>
<dbReference type="InterPro" id="IPR002172">
    <property type="entry name" value="LDrepeatLR_classA_rpt"/>
</dbReference>
<dbReference type="SUPFAM" id="SSF56487">
    <property type="entry name" value="SRCR-like"/>
    <property type="match status" value="1"/>
</dbReference>
<feature type="disulfide bond" evidence="12">
    <location>
        <begin position="338"/>
        <end position="353"/>
    </location>
</feature>
<dbReference type="InterPro" id="IPR023415">
    <property type="entry name" value="LDLR_class-A_CS"/>
</dbReference>
<feature type="disulfide bond" evidence="12">
    <location>
        <begin position="301"/>
        <end position="316"/>
    </location>
</feature>
<evidence type="ECO:0000256" key="1">
    <source>
        <dbReference type="ARBA" id="ARBA00004401"/>
    </source>
</evidence>
<keyword evidence="5 14" id="KW-0378">Hydrolase</keyword>
<dbReference type="Gene3D" id="1.10.2000.10">
    <property type="entry name" value="Frizzled cysteine-rich domain"/>
    <property type="match status" value="1"/>
</dbReference>
<dbReference type="CDD" id="cd00190">
    <property type="entry name" value="Tryp_SPc"/>
    <property type="match status" value="1"/>
</dbReference>
<protein>
    <recommendedName>
        <fullName evidence="21">Atrial natriuretic peptide-converting enzyme</fullName>
    </recommendedName>
</protein>
<dbReference type="OrthoDB" id="5979691at2759"/>
<dbReference type="InterPro" id="IPR001254">
    <property type="entry name" value="Trypsin_dom"/>
</dbReference>
<dbReference type="Gene3D" id="2.40.10.10">
    <property type="entry name" value="Trypsin-like serine proteases"/>
    <property type="match status" value="1"/>
</dbReference>
<dbReference type="GO" id="GO:0006508">
    <property type="term" value="P:proteolysis"/>
    <property type="evidence" value="ECO:0007669"/>
    <property type="project" value="UniProtKB-KW"/>
</dbReference>
<keyword evidence="11" id="KW-0325">Glycoprotein</keyword>
<feature type="domain" description="Peptidase S1" evidence="17">
    <location>
        <begin position="472"/>
        <end position="711"/>
    </location>
</feature>
<keyword evidence="3" id="KW-0812">Transmembrane</keyword>
<dbReference type="Gene3D" id="3.10.250.10">
    <property type="entry name" value="SRCR-like domain"/>
    <property type="match status" value="1"/>
</dbReference>
<evidence type="ECO:0000256" key="5">
    <source>
        <dbReference type="ARBA" id="ARBA00022801"/>
    </source>
</evidence>
<dbReference type="PANTHER" id="PTHR24252">
    <property type="entry name" value="ACROSIN-RELATED"/>
    <property type="match status" value="1"/>
</dbReference>
<dbReference type="PROSITE" id="PS50068">
    <property type="entry name" value="LDLRA_2"/>
    <property type="match status" value="2"/>
</dbReference>
<dbReference type="PROSITE" id="PS50024">
    <property type="entry name" value="SEA"/>
    <property type="match status" value="1"/>
</dbReference>
<dbReference type="AlphaFoldDB" id="A0A8S4PPE9"/>
<dbReference type="PROSITE" id="PS00135">
    <property type="entry name" value="TRYPSIN_SER"/>
    <property type="match status" value="1"/>
</dbReference>
<evidence type="ECO:0000256" key="11">
    <source>
        <dbReference type="ARBA" id="ARBA00023180"/>
    </source>
</evidence>
<accession>A0A8S4PPE9</accession>
<evidence type="ECO:0000256" key="3">
    <source>
        <dbReference type="ARBA" id="ARBA00022692"/>
    </source>
</evidence>
<dbReference type="PANTHER" id="PTHR24252:SF7">
    <property type="entry name" value="HYALIN"/>
    <property type="match status" value="1"/>
</dbReference>
<dbReference type="PROSITE" id="PS50038">
    <property type="entry name" value="FZ"/>
    <property type="match status" value="1"/>
</dbReference>
<comment type="subcellular location">
    <subcellularLocation>
        <location evidence="1">Cell membrane</location>
        <topology evidence="1">Single-pass type II membrane protein</topology>
    </subcellularLocation>
</comment>
<feature type="domain" description="FZ" evidence="16">
    <location>
        <begin position="134"/>
        <end position="272"/>
    </location>
</feature>
<keyword evidence="20" id="KW-1185">Reference proteome</keyword>
<feature type="disulfide bond" evidence="12">
    <location>
        <begin position="319"/>
        <end position="331"/>
    </location>
</feature>
<feature type="disulfide bond" evidence="12">
    <location>
        <begin position="326"/>
        <end position="344"/>
    </location>
</feature>
<dbReference type="InterPro" id="IPR036364">
    <property type="entry name" value="SEA_dom_sf"/>
</dbReference>
<dbReference type="Pfam" id="PF01390">
    <property type="entry name" value="SEA"/>
    <property type="match status" value="1"/>
</dbReference>
<evidence type="ECO:0000256" key="14">
    <source>
        <dbReference type="RuleBase" id="RU363034"/>
    </source>
</evidence>
<dbReference type="CDD" id="cd07066">
    <property type="entry name" value="CRD_FZ"/>
    <property type="match status" value="1"/>
</dbReference>
<evidence type="ECO:0000259" key="15">
    <source>
        <dbReference type="PROSITE" id="PS50024"/>
    </source>
</evidence>
<gene>
    <name evidence="19" type="ORF">OFUS_LOCUS19315</name>
</gene>
<dbReference type="InterPro" id="IPR000082">
    <property type="entry name" value="SEA_dom"/>
</dbReference>
<dbReference type="SMART" id="SM00020">
    <property type="entry name" value="Tryp_SPc"/>
    <property type="match status" value="1"/>
</dbReference>
<keyword evidence="9" id="KW-0472">Membrane</keyword>
<keyword evidence="4" id="KW-0732">Signal</keyword>
<dbReference type="SUPFAM" id="SSF57424">
    <property type="entry name" value="LDL receptor-like module"/>
    <property type="match status" value="2"/>
</dbReference>
<dbReference type="Proteomes" id="UP000749559">
    <property type="component" value="Unassembled WGS sequence"/>
</dbReference>
<dbReference type="Pfam" id="PF15494">
    <property type="entry name" value="SRCR_2"/>
    <property type="match status" value="1"/>
</dbReference>
<dbReference type="PROSITE" id="PS01209">
    <property type="entry name" value="LDLRA_1"/>
    <property type="match status" value="1"/>
</dbReference>
<dbReference type="PROSITE" id="PS00134">
    <property type="entry name" value="TRYPSIN_HIS"/>
    <property type="match status" value="1"/>
</dbReference>
<dbReference type="InterPro" id="IPR036790">
    <property type="entry name" value="Frizzled_dom_sf"/>
</dbReference>
<dbReference type="PRINTS" id="PR00722">
    <property type="entry name" value="CHYMOTRYPSIN"/>
</dbReference>
<evidence type="ECO:0000256" key="2">
    <source>
        <dbReference type="ARBA" id="ARBA00022670"/>
    </source>
</evidence>
<evidence type="ECO:0000256" key="9">
    <source>
        <dbReference type="ARBA" id="ARBA00023136"/>
    </source>
</evidence>
<dbReference type="InterPro" id="IPR001190">
    <property type="entry name" value="SRCR"/>
</dbReference>
<dbReference type="InterPro" id="IPR033116">
    <property type="entry name" value="TRYPSIN_SER"/>
</dbReference>
<dbReference type="Pfam" id="PF00057">
    <property type="entry name" value="Ldl_recept_a"/>
    <property type="match status" value="2"/>
</dbReference>
<dbReference type="InterPro" id="IPR001314">
    <property type="entry name" value="Peptidase_S1A"/>
</dbReference>
<dbReference type="Gene3D" id="4.10.400.10">
    <property type="entry name" value="Low-density Lipoprotein Receptor"/>
    <property type="match status" value="2"/>
</dbReference>
<keyword evidence="6 14" id="KW-0720">Serine protease</keyword>
<evidence type="ECO:0000259" key="16">
    <source>
        <dbReference type="PROSITE" id="PS50038"/>
    </source>
</evidence>
<evidence type="ECO:0000259" key="17">
    <source>
        <dbReference type="PROSITE" id="PS50240"/>
    </source>
</evidence>
<evidence type="ECO:0000313" key="20">
    <source>
        <dbReference type="Proteomes" id="UP000749559"/>
    </source>
</evidence>
<dbReference type="InterPro" id="IPR020067">
    <property type="entry name" value="Frizzled_dom"/>
</dbReference>
<dbReference type="InterPro" id="IPR018114">
    <property type="entry name" value="TRYPSIN_HIS"/>
</dbReference>
<evidence type="ECO:0000256" key="13">
    <source>
        <dbReference type="PROSITE-ProRule" id="PRU00196"/>
    </source>
</evidence>
<dbReference type="SUPFAM" id="SSF50494">
    <property type="entry name" value="Trypsin-like serine proteases"/>
    <property type="match status" value="1"/>
</dbReference>
<evidence type="ECO:0008006" key="21">
    <source>
        <dbReference type="Google" id="ProtNLM"/>
    </source>
</evidence>
<keyword evidence="8" id="KW-1133">Transmembrane helix</keyword>
<evidence type="ECO:0000313" key="19">
    <source>
        <dbReference type="EMBL" id="CAH1794647.1"/>
    </source>
</evidence>
<dbReference type="Gene3D" id="3.30.70.960">
    <property type="entry name" value="SEA domain"/>
    <property type="match status" value="1"/>
</dbReference>
<evidence type="ECO:0000256" key="12">
    <source>
        <dbReference type="PROSITE-ProRule" id="PRU00124"/>
    </source>
</evidence>
<evidence type="ECO:0000256" key="8">
    <source>
        <dbReference type="ARBA" id="ARBA00022989"/>
    </source>
</evidence>
<feature type="domain" description="SEA" evidence="15">
    <location>
        <begin position="1"/>
        <end position="120"/>
    </location>
</feature>
<proteinExistence type="predicted"/>
<evidence type="ECO:0000256" key="6">
    <source>
        <dbReference type="ARBA" id="ARBA00022825"/>
    </source>
</evidence>
<keyword evidence="10 12" id="KW-1015">Disulfide bond</keyword>
<evidence type="ECO:0000256" key="10">
    <source>
        <dbReference type="ARBA" id="ARBA00023157"/>
    </source>
</evidence>
<reference evidence="19" key="1">
    <citation type="submission" date="2022-03" db="EMBL/GenBank/DDBJ databases">
        <authorList>
            <person name="Martin C."/>
        </authorList>
    </citation>
    <scope>NUCLEOTIDE SEQUENCE</scope>
</reference>
<dbReference type="InterPro" id="IPR036055">
    <property type="entry name" value="LDL_receptor-like_sf"/>
</dbReference>
<comment type="caution">
    <text evidence="19">The sequence shown here is derived from an EMBL/GenBank/DDBJ whole genome shotgun (WGS) entry which is preliminary data.</text>
</comment>
<dbReference type="InterPro" id="IPR036772">
    <property type="entry name" value="SRCR-like_dom_sf"/>
</dbReference>
<name>A0A8S4PPE9_OWEFU</name>
<keyword evidence="7" id="KW-0735">Signal-anchor</keyword>
<evidence type="ECO:0000259" key="18">
    <source>
        <dbReference type="PROSITE" id="PS50287"/>
    </source>
</evidence>
<dbReference type="SUPFAM" id="SSF82671">
    <property type="entry name" value="SEA domain"/>
    <property type="match status" value="1"/>
</dbReference>
<dbReference type="SMART" id="SM00192">
    <property type="entry name" value="LDLa"/>
    <property type="match status" value="2"/>
</dbReference>
<dbReference type="Pfam" id="PF01392">
    <property type="entry name" value="Fz"/>
    <property type="match status" value="1"/>
</dbReference>
<dbReference type="PROSITE" id="PS50240">
    <property type="entry name" value="TRYPSIN_DOM"/>
    <property type="match status" value="1"/>
</dbReference>
<evidence type="ECO:0000256" key="4">
    <source>
        <dbReference type="ARBA" id="ARBA00022729"/>
    </source>
</evidence>
<dbReference type="InterPro" id="IPR009003">
    <property type="entry name" value="Peptidase_S1_PA"/>
</dbReference>
<dbReference type="GO" id="GO:0004252">
    <property type="term" value="F:serine-type endopeptidase activity"/>
    <property type="evidence" value="ECO:0007669"/>
    <property type="project" value="InterPro"/>
</dbReference>
<dbReference type="CDD" id="cd00112">
    <property type="entry name" value="LDLa"/>
    <property type="match status" value="2"/>
</dbReference>
<feature type="disulfide bond" evidence="12">
    <location>
        <begin position="289"/>
        <end position="307"/>
    </location>
</feature>
<feature type="domain" description="SRCR" evidence="18">
    <location>
        <begin position="354"/>
        <end position="455"/>
    </location>
</feature>
<dbReference type="FunFam" id="2.40.10.10:FF:000120">
    <property type="entry name" value="Putative serine protease"/>
    <property type="match status" value="1"/>
</dbReference>
<comment type="caution">
    <text evidence="13">Lacks conserved residue(s) required for the propagation of feature annotation.</text>
</comment>